<dbReference type="EMBL" id="UFRN01000002">
    <property type="protein sequence ID" value="SUT96028.1"/>
    <property type="molecule type" value="Genomic_DNA"/>
</dbReference>
<evidence type="ECO:0000259" key="18">
    <source>
        <dbReference type="Pfam" id="PF16187"/>
    </source>
</evidence>
<evidence type="ECO:0000259" key="19">
    <source>
        <dbReference type="Pfam" id="PF22456"/>
    </source>
</evidence>
<evidence type="ECO:0000256" key="2">
    <source>
        <dbReference type="ARBA" id="ARBA00002184"/>
    </source>
</evidence>
<dbReference type="InterPro" id="IPR011249">
    <property type="entry name" value="Metalloenz_LuxS/M16"/>
</dbReference>
<evidence type="ECO:0000256" key="6">
    <source>
        <dbReference type="ARBA" id="ARBA00022670"/>
    </source>
</evidence>
<proteinExistence type="inferred from homology"/>
<dbReference type="EC" id="3.4.24.55" evidence="4"/>
<keyword evidence="10" id="KW-0482">Metalloprotease</keyword>
<comment type="function">
    <text evidence="2">Endopeptidase that degrades small peptides of less than 7 kDa, such as glucagon and insulin.</text>
</comment>
<dbReference type="GO" id="GO:0046872">
    <property type="term" value="F:metal ion binding"/>
    <property type="evidence" value="ECO:0007669"/>
    <property type="project" value="UniProtKB-KW"/>
</dbReference>
<keyword evidence="7" id="KW-0479">Metal-binding</keyword>
<dbReference type="InterPro" id="IPR011765">
    <property type="entry name" value="Pept_M16_N"/>
</dbReference>
<dbReference type="AlphaFoldDB" id="A0A380U4G4"/>
<dbReference type="InterPro" id="IPR007863">
    <property type="entry name" value="Peptidase_M16_C"/>
</dbReference>
<evidence type="ECO:0000256" key="9">
    <source>
        <dbReference type="ARBA" id="ARBA00022833"/>
    </source>
</evidence>
<evidence type="ECO:0000256" key="12">
    <source>
        <dbReference type="ARBA" id="ARBA00031184"/>
    </source>
</evidence>
<dbReference type="PROSITE" id="PS00143">
    <property type="entry name" value="INSULINASE"/>
    <property type="match status" value="1"/>
</dbReference>
<reference evidence="20 21" key="1">
    <citation type="submission" date="2018-06" db="EMBL/GenBank/DDBJ databases">
        <authorList>
            <consortium name="Pathogen Informatics"/>
            <person name="Doyle S."/>
        </authorList>
    </citation>
    <scope>NUCLEOTIDE SEQUENCE [LARGE SCALE GENOMIC DNA]</scope>
    <source>
        <strain evidence="20 21">NCTC4191</strain>
    </source>
</reference>
<feature type="domain" description="Peptidase M16 middle/third" evidence="18">
    <location>
        <begin position="424"/>
        <end position="700"/>
    </location>
</feature>
<comment type="similarity">
    <text evidence="3 14">Belongs to the peptidase M16 family.</text>
</comment>
<dbReference type="InterPro" id="IPR054734">
    <property type="entry name" value="PqqF-like_C_4"/>
</dbReference>
<evidence type="ECO:0000313" key="20">
    <source>
        <dbReference type="EMBL" id="SUT96028.1"/>
    </source>
</evidence>
<evidence type="ECO:0000256" key="11">
    <source>
        <dbReference type="ARBA" id="ARBA00029597"/>
    </source>
</evidence>
<dbReference type="NCBIfam" id="NF011681">
    <property type="entry name" value="PRK15101.1"/>
    <property type="match status" value="1"/>
</dbReference>
<feature type="domain" description="Peptidase M16 C-terminal" evidence="17">
    <location>
        <begin position="239"/>
        <end position="420"/>
    </location>
</feature>
<organism evidence="20 21">
    <name type="scientific">Actinobacillus lignieresii</name>
    <dbReference type="NCBI Taxonomy" id="720"/>
    <lineage>
        <taxon>Bacteria</taxon>
        <taxon>Pseudomonadati</taxon>
        <taxon>Pseudomonadota</taxon>
        <taxon>Gammaproteobacteria</taxon>
        <taxon>Pasteurellales</taxon>
        <taxon>Pasteurellaceae</taxon>
        <taxon>Actinobacillus</taxon>
    </lineage>
</organism>
<evidence type="ECO:0000256" key="14">
    <source>
        <dbReference type="RuleBase" id="RU004447"/>
    </source>
</evidence>
<dbReference type="GO" id="GO:0005737">
    <property type="term" value="C:cytoplasm"/>
    <property type="evidence" value="ECO:0007669"/>
    <property type="project" value="UniProtKB-ARBA"/>
</dbReference>
<dbReference type="Pfam" id="PF05193">
    <property type="entry name" value="Peptidase_M16_C"/>
    <property type="match status" value="1"/>
</dbReference>
<feature type="chain" id="PRO_5016871848" description="Protease 3" evidence="15">
    <location>
        <begin position="29"/>
        <end position="986"/>
    </location>
</feature>
<gene>
    <name evidence="20" type="primary">ptrA</name>
    <name evidence="20" type="ORF">NCTC4191_02083</name>
</gene>
<name>A0A380U4G4_ACTLI</name>
<dbReference type="InterPro" id="IPR001431">
    <property type="entry name" value="Pept_M16_Zn_BS"/>
</dbReference>
<evidence type="ECO:0000256" key="13">
    <source>
        <dbReference type="ARBA" id="ARBA00033450"/>
    </source>
</evidence>
<dbReference type="SUPFAM" id="SSF63411">
    <property type="entry name" value="LuxS/MPP-like metallohydrolase"/>
    <property type="match status" value="4"/>
</dbReference>
<dbReference type="Proteomes" id="UP000254253">
    <property type="component" value="Unassembled WGS sequence"/>
</dbReference>
<evidence type="ECO:0000256" key="5">
    <source>
        <dbReference type="ARBA" id="ARBA00017565"/>
    </source>
</evidence>
<feature type="domain" description="Coenzyme PQQ synthesis protein F-like C-terminal lobe" evidence="19">
    <location>
        <begin position="805"/>
        <end position="903"/>
    </location>
</feature>
<dbReference type="PANTHER" id="PTHR43690">
    <property type="entry name" value="NARDILYSIN"/>
    <property type="match status" value="1"/>
</dbReference>
<dbReference type="GO" id="GO:0006508">
    <property type="term" value="P:proteolysis"/>
    <property type="evidence" value="ECO:0007669"/>
    <property type="project" value="UniProtKB-KW"/>
</dbReference>
<evidence type="ECO:0000256" key="8">
    <source>
        <dbReference type="ARBA" id="ARBA00022801"/>
    </source>
</evidence>
<evidence type="ECO:0000259" key="16">
    <source>
        <dbReference type="Pfam" id="PF00675"/>
    </source>
</evidence>
<evidence type="ECO:0000256" key="15">
    <source>
        <dbReference type="SAM" id="SignalP"/>
    </source>
</evidence>
<accession>A0A380U4G4</accession>
<dbReference type="Gene3D" id="3.30.830.10">
    <property type="entry name" value="Metalloenzyme, LuxS/M16 peptidase-like"/>
    <property type="match status" value="4"/>
</dbReference>
<dbReference type="Pfam" id="PF16187">
    <property type="entry name" value="Peptidase_M16_M"/>
    <property type="match status" value="1"/>
</dbReference>
<feature type="signal peptide" evidence="15">
    <location>
        <begin position="1"/>
        <end position="28"/>
    </location>
</feature>
<evidence type="ECO:0000256" key="1">
    <source>
        <dbReference type="ARBA" id="ARBA00001947"/>
    </source>
</evidence>
<evidence type="ECO:0000256" key="3">
    <source>
        <dbReference type="ARBA" id="ARBA00007261"/>
    </source>
</evidence>
<keyword evidence="9" id="KW-0862">Zinc</keyword>
<sequence>MRKNMISRAISYALSATFALGIALPTFANNPQNQTASGEQKMLPIKAAGFEVLAQTINKSPNDKAIYQAIRLQNGMTVLLISDEKANKSLMSLAIPIGSMEDPQQQQGLAHYLEHMILMGSKQFPETNSLDQFLTKNGGYNNASTTSDRTAYYLEVNNNAFDEAVARLADAFAQPLLSESNAKKEVNAVNAEMVRAKSSDGHLLHSVNLATANPAHPITKFAVGNNQTLSDKENSKLQAELEQFYQRYYSANLVKAVLYSNQSVEQLAALAERTLGKMQNKNLNVPMVDMPFFRAEDKGVLIEYKPIQPTKLLSVSFDMPNDEDKFAHKTGEYLAYVFSNNTEGTLSDYLIKQGLSDSGIAAVPSANVSRNRGDFTFYVALTDKGLSEQDKVISLIFQQIEQVKKDGIQESYFNEVRESLKQDFQHLQVEKNGNYIEALAEQMLHYPVEHILDSAYVVGAMDSEAIKAKLAAMTLDNARILVVSEQAKTDKKTPYFEAGYSVRKFSDAEKTQWLDFSHNPSLKLPELNPYFATDFSLIKPSDERKVPKALVSNEGKAIYAMPSQYFAQDPKVIVSVSLSIMPKSDDLTEAVSATLLGYMNNLAQTKLAFQTAVAGMQAGVSPYPNGISIEAAGYTQHLAKLIGDTLTQFKTFELSEAVLTQAKQRAFEALDSLSKASSLTQANAAISNFAAYPYFEEDKQRKALNEMTLSDVKSIRDKLLEKSTGVSILSVGNLTDKQVENLASEINAIVKNSETERGRGRYLDLNDSTRKLNYIKNVPHEDNALSITYLAKGYDELAGSARANLLRDIIGRWYFDDLRTEKQLGYVVSATNTKLGKTAGMRFMVQSPNKTPAGIMQHNQRFFAESLTKLTALSEQEFVKYRDSLIEKLQCKPESLNQEFSQFTFDFNRRNDLFNQRAKMIEAVRQLTRQDIVDFYKHTVIEQQGFAFISQALGTKTKAEDAVKPAGYEKVESIEQIQKQFPVKYY</sequence>
<keyword evidence="21" id="KW-1185">Reference proteome</keyword>
<feature type="domain" description="Peptidase M16 N-terminal" evidence="16">
    <location>
        <begin position="78"/>
        <end position="205"/>
    </location>
</feature>
<dbReference type="InterPro" id="IPR032632">
    <property type="entry name" value="Peptidase_M16_M"/>
</dbReference>
<dbReference type="Pfam" id="PF00675">
    <property type="entry name" value="Peptidase_M16"/>
    <property type="match status" value="1"/>
</dbReference>
<keyword evidence="6 20" id="KW-0645">Protease</keyword>
<evidence type="ECO:0000256" key="7">
    <source>
        <dbReference type="ARBA" id="ARBA00022723"/>
    </source>
</evidence>
<dbReference type="PANTHER" id="PTHR43690:SF18">
    <property type="entry name" value="INSULIN-DEGRADING ENZYME-RELATED"/>
    <property type="match status" value="1"/>
</dbReference>
<protein>
    <recommendedName>
        <fullName evidence="5">Protease 3</fullName>
        <ecNumber evidence="4">3.4.24.55</ecNumber>
    </recommendedName>
    <alternativeName>
        <fullName evidence="13">Pitrilysin</fullName>
    </alternativeName>
    <alternativeName>
        <fullName evidence="12">Protease III</fullName>
    </alternativeName>
    <alternativeName>
        <fullName evidence="11">Protease pi</fullName>
    </alternativeName>
</protein>
<dbReference type="GO" id="GO:0004222">
    <property type="term" value="F:metalloendopeptidase activity"/>
    <property type="evidence" value="ECO:0007669"/>
    <property type="project" value="UniProtKB-EC"/>
</dbReference>
<comment type="cofactor">
    <cofactor evidence="1">
        <name>Zn(2+)</name>
        <dbReference type="ChEBI" id="CHEBI:29105"/>
    </cofactor>
</comment>
<evidence type="ECO:0000256" key="4">
    <source>
        <dbReference type="ARBA" id="ARBA00012449"/>
    </source>
</evidence>
<keyword evidence="8 20" id="KW-0378">Hydrolase</keyword>
<dbReference type="FunFam" id="3.30.830.10:FF:000012">
    <property type="entry name" value="Protease 3"/>
    <property type="match status" value="1"/>
</dbReference>
<keyword evidence="15" id="KW-0732">Signal</keyword>
<evidence type="ECO:0000259" key="17">
    <source>
        <dbReference type="Pfam" id="PF05193"/>
    </source>
</evidence>
<evidence type="ECO:0000256" key="10">
    <source>
        <dbReference type="ARBA" id="ARBA00023049"/>
    </source>
</evidence>
<dbReference type="InterPro" id="IPR050626">
    <property type="entry name" value="Peptidase_M16"/>
</dbReference>
<dbReference type="Pfam" id="PF22456">
    <property type="entry name" value="PqqF-like_C_4"/>
    <property type="match status" value="1"/>
</dbReference>
<evidence type="ECO:0000313" key="21">
    <source>
        <dbReference type="Proteomes" id="UP000254253"/>
    </source>
</evidence>